<keyword evidence="4" id="KW-0804">Transcription</keyword>
<dbReference type="InterPro" id="IPR002100">
    <property type="entry name" value="TF_MADSbox"/>
</dbReference>
<dbReference type="PRINTS" id="PR00404">
    <property type="entry name" value="MADSDOMAIN"/>
</dbReference>
<comment type="caution">
    <text evidence="7">The sequence shown here is derived from an EMBL/GenBank/DDBJ whole genome shotgun (WGS) entry which is preliminary data.</text>
</comment>
<dbReference type="GO" id="GO:0005634">
    <property type="term" value="C:nucleus"/>
    <property type="evidence" value="ECO:0007669"/>
    <property type="project" value="UniProtKB-SubCell"/>
</dbReference>
<evidence type="ECO:0000256" key="3">
    <source>
        <dbReference type="ARBA" id="ARBA00023125"/>
    </source>
</evidence>
<organism evidence="7 8">
    <name type="scientific">Rhynchospora pubera</name>
    <dbReference type="NCBI Taxonomy" id="906938"/>
    <lineage>
        <taxon>Eukaryota</taxon>
        <taxon>Viridiplantae</taxon>
        <taxon>Streptophyta</taxon>
        <taxon>Embryophyta</taxon>
        <taxon>Tracheophyta</taxon>
        <taxon>Spermatophyta</taxon>
        <taxon>Magnoliopsida</taxon>
        <taxon>Liliopsida</taxon>
        <taxon>Poales</taxon>
        <taxon>Cyperaceae</taxon>
        <taxon>Cyperoideae</taxon>
        <taxon>Rhynchosporeae</taxon>
        <taxon>Rhynchospora</taxon>
    </lineage>
</organism>
<keyword evidence="3" id="KW-0238">DNA-binding</keyword>
<dbReference type="Pfam" id="PF00319">
    <property type="entry name" value="SRF-TF"/>
    <property type="match status" value="1"/>
</dbReference>
<evidence type="ECO:0000256" key="5">
    <source>
        <dbReference type="ARBA" id="ARBA00023242"/>
    </source>
</evidence>
<dbReference type="GO" id="GO:0046983">
    <property type="term" value="F:protein dimerization activity"/>
    <property type="evidence" value="ECO:0007669"/>
    <property type="project" value="InterPro"/>
</dbReference>
<keyword evidence="8" id="KW-1185">Reference proteome</keyword>
<dbReference type="Proteomes" id="UP001140206">
    <property type="component" value="Chromosome 4"/>
</dbReference>
<evidence type="ECO:0000259" key="6">
    <source>
        <dbReference type="PROSITE" id="PS50066"/>
    </source>
</evidence>
<evidence type="ECO:0000256" key="1">
    <source>
        <dbReference type="ARBA" id="ARBA00004123"/>
    </source>
</evidence>
<evidence type="ECO:0000313" key="7">
    <source>
        <dbReference type="EMBL" id="KAJ4761887.1"/>
    </source>
</evidence>
<keyword evidence="2" id="KW-0805">Transcription regulation</keyword>
<evidence type="ECO:0000256" key="4">
    <source>
        <dbReference type="ARBA" id="ARBA00023163"/>
    </source>
</evidence>
<dbReference type="GO" id="GO:0045944">
    <property type="term" value="P:positive regulation of transcription by RNA polymerase II"/>
    <property type="evidence" value="ECO:0007669"/>
    <property type="project" value="InterPro"/>
</dbReference>
<proteinExistence type="predicted"/>
<dbReference type="InterPro" id="IPR033897">
    <property type="entry name" value="SRF-like_MADS-box"/>
</dbReference>
<dbReference type="SMART" id="SM00432">
    <property type="entry name" value="MADS"/>
    <property type="match status" value="1"/>
</dbReference>
<keyword evidence="5" id="KW-0539">Nucleus</keyword>
<dbReference type="PANTHER" id="PTHR11945">
    <property type="entry name" value="MADS BOX PROTEIN"/>
    <property type="match status" value="1"/>
</dbReference>
<sequence>MPKKKSVLQPIANPSIRRATFKKRKASLIKKALELSTLCHVDVCTVISQGPHDPHPETWPAGEDTMQILSRFGALPDAEKSKRMVNSERFLLQQMEKIQAQLRKLQSENCDLETKILLHDVLQGQTRIADVASTEMIVNLGAVVEMRLKEVGKRISDLPPPPVLPPLVGVDTWPPSVPDHPMGFTANVISGQGQSTEMENDWQGVTISNLAPPPVLPTLMGVDTWSPSVALPDPFMGFNTNVVSGQCWSIEMENDWQGMSGGVPGPTGVDVAPAVAGPHVEEEIEGINFSSFEFDDEMTSLLFC</sequence>
<gene>
    <name evidence="7" type="ORF">LUZ62_072262</name>
</gene>
<dbReference type="PANTHER" id="PTHR11945:SF387">
    <property type="entry name" value="AGAMOUS-LIKE MADS-BOX PROTEIN AGL80"/>
    <property type="match status" value="1"/>
</dbReference>
<evidence type="ECO:0000256" key="2">
    <source>
        <dbReference type="ARBA" id="ARBA00023015"/>
    </source>
</evidence>
<dbReference type="GO" id="GO:0000978">
    <property type="term" value="F:RNA polymerase II cis-regulatory region sequence-specific DNA binding"/>
    <property type="evidence" value="ECO:0007669"/>
    <property type="project" value="TreeGrafter"/>
</dbReference>
<dbReference type="Gene3D" id="3.40.1810.10">
    <property type="entry name" value="Transcription factor, MADS-box"/>
    <property type="match status" value="1"/>
</dbReference>
<comment type="subcellular location">
    <subcellularLocation>
        <location evidence="1">Nucleus</location>
    </subcellularLocation>
</comment>
<reference evidence="7" key="1">
    <citation type="submission" date="2022-08" db="EMBL/GenBank/DDBJ databases">
        <authorList>
            <person name="Marques A."/>
        </authorList>
    </citation>
    <scope>NUCLEOTIDE SEQUENCE</scope>
    <source>
        <strain evidence="7">RhyPub2mFocal</strain>
        <tissue evidence="7">Leaves</tissue>
    </source>
</reference>
<dbReference type="PROSITE" id="PS50066">
    <property type="entry name" value="MADS_BOX_2"/>
    <property type="match status" value="1"/>
</dbReference>
<protein>
    <submittedName>
        <fullName evidence="7">AGAMOUS-like MADS-box protein</fullName>
    </submittedName>
</protein>
<dbReference type="GO" id="GO:0000981">
    <property type="term" value="F:DNA-binding transcription factor activity, RNA polymerase II-specific"/>
    <property type="evidence" value="ECO:0007669"/>
    <property type="project" value="InterPro"/>
</dbReference>
<evidence type="ECO:0000313" key="8">
    <source>
        <dbReference type="Proteomes" id="UP001140206"/>
    </source>
</evidence>
<dbReference type="EMBL" id="JAMFTS010000004">
    <property type="protein sequence ID" value="KAJ4761887.1"/>
    <property type="molecule type" value="Genomic_DNA"/>
</dbReference>
<dbReference type="CDD" id="cd00266">
    <property type="entry name" value="MADS_SRF_like"/>
    <property type="match status" value="1"/>
</dbReference>
<dbReference type="SUPFAM" id="SSF55455">
    <property type="entry name" value="SRF-like"/>
    <property type="match status" value="1"/>
</dbReference>
<name>A0AAV8D0P5_9POAL</name>
<feature type="domain" description="MADS-box" evidence="6">
    <location>
        <begin position="1"/>
        <end position="47"/>
    </location>
</feature>
<dbReference type="InterPro" id="IPR036879">
    <property type="entry name" value="TF_MADSbox_sf"/>
</dbReference>
<accession>A0AAV8D0P5</accession>
<dbReference type="AlphaFoldDB" id="A0AAV8D0P5"/>